<feature type="domain" description="PDEase" evidence="9">
    <location>
        <begin position="592"/>
        <end position="925"/>
    </location>
</feature>
<feature type="binding site" evidence="5">
    <location>
        <position position="709"/>
    </location>
    <ligand>
        <name>Zn(2+)</name>
        <dbReference type="ChEBI" id="CHEBI:29105"/>
        <label>2</label>
    </ligand>
</feature>
<dbReference type="InterPro" id="IPR023088">
    <property type="entry name" value="PDEase"/>
</dbReference>
<feature type="binding site" evidence="5">
    <location>
        <position position="832"/>
    </location>
    <ligand>
        <name>Zn(2+)</name>
        <dbReference type="ChEBI" id="CHEBI:29105"/>
        <label>1</label>
    </ligand>
</feature>
<evidence type="ECO:0000256" key="1">
    <source>
        <dbReference type="ARBA" id="ARBA00022723"/>
    </source>
</evidence>
<dbReference type="InterPro" id="IPR023174">
    <property type="entry name" value="PDEase_CS"/>
</dbReference>
<feature type="transmembrane region" description="Helical" evidence="8">
    <location>
        <begin position="308"/>
        <end position="326"/>
    </location>
</feature>
<feature type="region of interest" description="Disordered" evidence="7">
    <location>
        <begin position="25"/>
        <end position="56"/>
    </location>
</feature>
<evidence type="ECO:0000256" key="8">
    <source>
        <dbReference type="SAM" id="Phobius"/>
    </source>
</evidence>
<dbReference type="InterPro" id="IPR003607">
    <property type="entry name" value="HD/PDEase_dom"/>
</dbReference>
<dbReference type="OrthoDB" id="546632at2759"/>
<feature type="binding site" evidence="4">
    <location>
        <position position="709"/>
    </location>
    <ligand>
        <name>AMP</name>
        <dbReference type="ChEBI" id="CHEBI:456215"/>
    </ligand>
</feature>
<protein>
    <recommendedName>
        <fullName evidence="6">Phosphodiesterase</fullName>
        <ecNumber evidence="6">3.1.4.-</ecNumber>
    </recommendedName>
</protein>
<dbReference type="GO" id="GO:0004114">
    <property type="term" value="F:3',5'-cyclic-nucleotide phosphodiesterase activity"/>
    <property type="evidence" value="ECO:0007669"/>
    <property type="project" value="InterPro"/>
</dbReference>
<evidence type="ECO:0000313" key="11">
    <source>
        <dbReference type="Proteomes" id="UP000320475"/>
    </source>
</evidence>
<keyword evidence="8" id="KW-1133">Transmembrane helix</keyword>
<keyword evidence="8" id="KW-0472">Membrane</keyword>
<feature type="binding site" evidence="5">
    <location>
        <position position="672"/>
    </location>
    <ligand>
        <name>Zn(2+)</name>
        <dbReference type="ChEBI" id="CHEBI:29105"/>
        <label>1</label>
    </ligand>
</feature>
<organism evidence="10 11">
    <name type="scientific">Synchytrium endobioticum</name>
    <dbReference type="NCBI Taxonomy" id="286115"/>
    <lineage>
        <taxon>Eukaryota</taxon>
        <taxon>Fungi</taxon>
        <taxon>Fungi incertae sedis</taxon>
        <taxon>Chytridiomycota</taxon>
        <taxon>Chytridiomycota incertae sedis</taxon>
        <taxon>Chytridiomycetes</taxon>
        <taxon>Synchytriales</taxon>
        <taxon>Synchytriaceae</taxon>
        <taxon>Synchytrium</taxon>
    </lineage>
</organism>
<evidence type="ECO:0000256" key="5">
    <source>
        <dbReference type="PIRSR" id="PIRSR623088-3"/>
    </source>
</evidence>
<keyword evidence="2 6" id="KW-0378">Hydrolase</keyword>
<feature type="binding site" evidence="5">
    <location>
        <position position="708"/>
    </location>
    <ligand>
        <name>Zn(2+)</name>
        <dbReference type="ChEBI" id="CHEBI:29105"/>
        <label>1</label>
    </ligand>
</feature>
<keyword evidence="8" id="KW-0812">Transmembrane</keyword>
<feature type="transmembrane region" description="Helical" evidence="8">
    <location>
        <begin position="332"/>
        <end position="350"/>
    </location>
</feature>
<keyword evidence="1 5" id="KW-0479">Metal-binding</keyword>
<evidence type="ECO:0000256" key="7">
    <source>
        <dbReference type="SAM" id="MobiDB-lite"/>
    </source>
</evidence>
<feature type="compositionally biased region" description="Basic residues" evidence="7">
    <location>
        <begin position="68"/>
        <end position="77"/>
    </location>
</feature>
<feature type="transmembrane region" description="Helical" evidence="8">
    <location>
        <begin position="362"/>
        <end position="382"/>
    </location>
</feature>
<comment type="cofactor">
    <cofactor evidence="6">
        <name>a divalent metal cation</name>
        <dbReference type="ChEBI" id="CHEBI:60240"/>
    </cofactor>
    <text evidence="6">Binds 2 divalent metal cations per subunit. Site 1 may preferentially bind zinc ions, while site 2 has a preference for magnesium and/or manganese ions.</text>
</comment>
<dbReference type="AlphaFoldDB" id="A0A507CLQ1"/>
<dbReference type="SUPFAM" id="SSF109604">
    <property type="entry name" value="HD-domain/PDEase-like"/>
    <property type="match status" value="1"/>
</dbReference>
<feature type="binding site" evidence="4">
    <location>
        <position position="883"/>
    </location>
    <ligand>
        <name>AMP</name>
        <dbReference type="ChEBI" id="CHEBI:456215"/>
    </ligand>
</feature>
<comment type="similarity">
    <text evidence="6">Belongs to the cyclic nucleotide phosphodiesterase family.</text>
</comment>
<sequence length="948" mass="105427">MPNQVLFAPLSDARLDSAYVSSSSIESSSSQPAHLPTSAPSNPPPNAAAIIPQLTTPAATPARLVRRYHRSRRRAHRTASASVSATTSLTNDDLSTPAATRACSVTHSNLSGSTIALLPRHQHSMLPLPSFPVIVADPSSTSRLFNRKRKPVDSIDAFSVRDPMGSLVDHEYLIAQDPPAFSNWTLAFHDPDMERKYQRYFLDKQLPSWRIAAILSLVCQLSARVLLEFAFPDYVDKTLYTQVRNDMLYLFFVVVIPTVICILSTFILPRPALALAIHYITAVVILFVEPAAALVAQSPRGEANEYSAGGFGAIYVVMLGSMVFFLKLRFILVIPVVSLCCMGWCIVFGIKSYGLSATLRRVYAVNAVVLALSCVVCLFMSYEIERSSRRNYQSENRLYRQIVKLDTQLRYVQQRITSKTNDFDSPLEKAINAVRSLSASPTIPIEHLRTLSTILGWLNTPNLLAPDWCRAAVRNNKNDTERSKWISEVVGNASRVIGISSDVDDDYHCDDDHDDDDAISLESAELHHHHNEAGEATRFSPSCFAIRRGSAPASLIHSSTGVNRKKSDYSLPLPPLPLPYIPSTSSPGAQSVSGLYTPQVLACLHKLPDYNFPIFELNKLVQGHALLVLLHYLCVESGLLSRLGLDADVFMVFAQRIEQGYHPEQPFHNSVHAADVVHTIHWLAMLPQIQRHLTDVDLLSIYVAGAIHDYDHPGVTNKYLSSINHPLAIRYNNQSVLESHHAASGMEVLTTADCDFLSSRTGTGNNSSYIDVRKREAIKSLIVEMVLATDLAKHSELLSKWKVQTLSGESFDPKTVAGHKIILFQTMIKCADVANPTKCTSIYYVWLDRISAEFYAQGDAEKTHKIPISAYMDRDHPDVKGCQLSFCQYIVAPLFEAFHAIIPCHDVIQGLNANVQMWHDTNDTEEWLKRIGVDYGERATEGLEGRFF</sequence>
<feature type="compositionally biased region" description="Low complexity" evidence="7">
    <location>
        <begin position="78"/>
        <end position="90"/>
    </location>
</feature>
<reference evidence="10 11" key="1">
    <citation type="journal article" date="2019" name="Sci. Rep.">
        <title>Comparative genomics of chytrid fungi reveal insights into the obligate biotrophic and pathogenic lifestyle of Synchytrium endobioticum.</title>
        <authorList>
            <person name="van de Vossenberg B.T.L.H."/>
            <person name="Warris S."/>
            <person name="Nguyen H.D.T."/>
            <person name="van Gent-Pelzer M.P.E."/>
            <person name="Joly D.L."/>
            <person name="van de Geest H.C."/>
            <person name="Bonants P.J.M."/>
            <person name="Smith D.S."/>
            <person name="Levesque C.A."/>
            <person name="van der Lee T.A.J."/>
        </authorList>
    </citation>
    <scope>NUCLEOTIDE SEQUENCE [LARGE SCALE GENOMIC DNA]</scope>
    <source>
        <strain evidence="10 11">LEV6574</strain>
    </source>
</reference>
<dbReference type="EMBL" id="QEAM01000513">
    <property type="protein sequence ID" value="TPX39205.1"/>
    <property type="molecule type" value="Genomic_DNA"/>
</dbReference>
<dbReference type="Gene3D" id="1.10.1300.10">
    <property type="entry name" value="3'5'-cyclic nucleotide phosphodiesterase, catalytic domain"/>
    <property type="match status" value="1"/>
</dbReference>
<comment type="caution">
    <text evidence="10">The sequence shown here is derived from an EMBL/GenBank/DDBJ whole genome shotgun (WGS) entry which is preliminary data.</text>
</comment>
<evidence type="ECO:0000259" key="9">
    <source>
        <dbReference type="PROSITE" id="PS51845"/>
    </source>
</evidence>
<evidence type="ECO:0000256" key="2">
    <source>
        <dbReference type="ARBA" id="ARBA00022801"/>
    </source>
</evidence>
<dbReference type="Proteomes" id="UP000320475">
    <property type="component" value="Unassembled WGS sequence"/>
</dbReference>
<feature type="binding site" evidence="4">
    <location>
        <position position="832"/>
    </location>
    <ligand>
        <name>AMP</name>
        <dbReference type="ChEBI" id="CHEBI:456215"/>
    </ligand>
</feature>
<dbReference type="EC" id="3.1.4.-" evidence="6"/>
<feature type="transmembrane region" description="Helical" evidence="8">
    <location>
        <begin position="248"/>
        <end position="267"/>
    </location>
</feature>
<dbReference type="PANTHER" id="PTHR11347">
    <property type="entry name" value="CYCLIC NUCLEOTIDE PHOSPHODIESTERASE"/>
    <property type="match status" value="1"/>
</dbReference>
<evidence type="ECO:0000256" key="3">
    <source>
        <dbReference type="PIRSR" id="PIRSR623088-1"/>
    </source>
</evidence>
<evidence type="ECO:0000256" key="6">
    <source>
        <dbReference type="RuleBase" id="RU363067"/>
    </source>
</evidence>
<proteinExistence type="inferred from homology"/>
<dbReference type="PROSITE" id="PS51845">
    <property type="entry name" value="PDEASE_I_2"/>
    <property type="match status" value="1"/>
</dbReference>
<name>A0A507CLQ1_9FUNG</name>
<feature type="region of interest" description="Disordered" evidence="7">
    <location>
        <begin position="68"/>
        <end position="95"/>
    </location>
</feature>
<accession>A0A507CLQ1</accession>
<dbReference type="PRINTS" id="PR00387">
    <property type="entry name" value="PDIESTERASE1"/>
</dbReference>
<feature type="active site" description="Proton donor" evidence="3">
    <location>
        <position position="668"/>
    </location>
</feature>
<dbReference type="InterPro" id="IPR036971">
    <property type="entry name" value="PDEase_catalytic_dom_sf"/>
</dbReference>
<dbReference type="InterPro" id="IPR002073">
    <property type="entry name" value="PDEase_catalytic_dom"/>
</dbReference>
<dbReference type="Pfam" id="PF00233">
    <property type="entry name" value="PDEase_I"/>
    <property type="match status" value="1"/>
</dbReference>
<dbReference type="PROSITE" id="PS00126">
    <property type="entry name" value="PDEASE_I_1"/>
    <property type="match status" value="1"/>
</dbReference>
<gene>
    <name evidence="10" type="ORF">SeLEV6574_g07374</name>
</gene>
<feature type="binding site" evidence="5">
    <location>
        <position position="709"/>
    </location>
    <ligand>
        <name>Zn(2+)</name>
        <dbReference type="ChEBI" id="CHEBI:29105"/>
        <label>1</label>
    </ligand>
</feature>
<dbReference type="GO" id="GO:0046872">
    <property type="term" value="F:metal ion binding"/>
    <property type="evidence" value="ECO:0007669"/>
    <property type="project" value="UniProtKB-KW"/>
</dbReference>
<feature type="transmembrane region" description="Helical" evidence="8">
    <location>
        <begin position="209"/>
        <end position="227"/>
    </location>
</feature>
<dbReference type="VEuPathDB" id="FungiDB:SeMB42_g00740"/>
<dbReference type="GO" id="GO:0007165">
    <property type="term" value="P:signal transduction"/>
    <property type="evidence" value="ECO:0007669"/>
    <property type="project" value="InterPro"/>
</dbReference>
<evidence type="ECO:0000313" key="10">
    <source>
        <dbReference type="EMBL" id="TPX39205.1"/>
    </source>
</evidence>
<feature type="binding site" evidence="4">
    <location>
        <begin position="668"/>
        <end position="672"/>
    </location>
    <ligand>
        <name>AMP</name>
        <dbReference type="ChEBI" id="CHEBI:456215"/>
    </ligand>
</feature>
<evidence type="ECO:0000256" key="4">
    <source>
        <dbReference type="PIRSR" id="PIRSR623088-2"/>
    </source>
</evidence>
<feature type="transmembrane region" description="Helical" evidence="8">
    <location>
        <begin position="273"/>
        <end position="296"/>
    </location>
</feature>
<dbReference type="CDD" id="cd00077">
    <property type="entry name" value="HDc"/>
    <property type="match status" value="1"/>
</dbReference>